<comment type="caution">
    <text evidence="1">The sequence shown here is derived from an EMBL/GenBank/DDBJ whole genome shotgun (WGS) entry which is preliminary data.</text>
</comment>
<evidence type="ECO:0000313" key="1">
    <source>
        <dbReference type="EMBL" id="OHU60147.1"/>
    </source>
</evidence>
<dbReference type="GeneID" id="31678785"/>
<dbReference type="AlphaFoldDB" id="A0A1S1LV03"/>
<reference evidence="1 2" key="1">
    <citation type="submission" date="2016-10" db="EMBL/GenBank/DDBJ databases">
        <title>Evaluation of Human, Veterinary and Environmental Mycobacterium chelonae Isolates by Core Genome Phylogenomic Analysis, Targeted Gene Comparison, and Anti-microbial Susceptibility Patterns: A Tale of Mistaken Identities.</title>
        <authorList>
            <person name="Fogelson S.B."/>
            <person name="Camus A.C."/>
            <person name="Lorenz W."/>
            <person name="Vasireddy R."/>
            <person name="Vasireddy S."/>
            <person name="Smith T."/>
            <person name="Brown-Elliott B.A."/>
            <person name="Wallace R.J.Jr."/>
            <person name="Hasan N.A."/>
            <person name="Reischl U."/>
            <person name="Sanchez S."/>
        </authorList>
    </citation>
    <scope>NUCLEOTIDE SEQUENCE [LARGE SCALE GENOMIC DNA]</scope>
    <source>
        <strain evidence="1 2">15515</strain>
    </source>
</reference>
<evidence type="ECO:0000313" key="2">
    <source>
        <dbReference type="Proteomes" id="UP000180043"/>
    </source>
</evidence>
<dbReference type="InterPro" id="IPR052552">
    <property type="entry name" value="YeaO-like"/>
</dbReference>
<accession>A0A1S1LV03</accession>
<dbReference type="Proteomes" id="UP000180043">
    <property type="component" value="Unassembled WGS sequence"/>
</dbReference>
<dbReference type="EMBL" id="MLIQ01000011">
    <property type="protein sequence ID" value="OHU60147.1"/>
    <property type="molecule type" value="Genomic_DNA"/>
</dbReference>
<name>A0A1S1LV03_MYCCH</name>
<protein>
    <submittedName>
        <fullName evidence="1">MarR family transcriptional regulator</fullName>
    </submittedName>
</protein>
<dbReference type="RefSeq" id="WP_046252845.1">
    <property type="nucleotide sequence ID" value="NZ_CP010946.1"/>
</dbReference>
<dbReference type="OrthoDB" id="9790745at2"/>
<organism evidence="1 2">
    <name type="scientific">Mycobacteroides chelonae</name>
    <name type="common">Mycobacterium chelonae</name>
    <dbReference type="NCBI Taxonomy" id="1774"/>
    <lineage>
        <taxon>Bacteria</taxon>
        <taxon>Bacillati</taxon>
        <taxon>Actinomycetota</taxon>
        <taxon>Actinomycetes</taxon>
        <taxon>Mycobacteriales</taxon>
        <taxon>Mycobacteriaceae</taxon>
        <taxon>Mycobacteroides</taxon>
    </lineage>
</organism>
<dbReference type="Pfam" id="PF22752">
    <property type="entry name" value="DUF488-N3i"/>
    <property type="match status" value="1"/>
</dbReference>
<dbReference type="PANTHER" id="PTHR36849">
    <property type="entry name" value="CYTOPLASMIC PROTEIN-RELATED"/>
    <property type="match status" value="1"/>
</dbReference>
<proteinExistence type="predicted"/>
<sequence>MVSLRTPADKNAQVTFSTKRIYETPDPSDGYRVLVDRLWPRGVSKAAAQVDLWFKDIAPSPDLRVRWHHAPAEEWGTYADEYRAELATNPAVDTAHELEREHGTVTLLYAAKDPEHNHAIVLRDFLST</sequence>
<gene>
    <name evidence="1" type="ORF">BKG82_06605</name>
</gene>
<dbReference type="PANTHER" id="PTHR36849:SF1">
    <property type="entry name" value="CYTOPLASMIC PROTEIN"/>
    <property type="match status" value="1"/>
</dbReference>